<reference evidence="13" key="1">
    <citation type="submission" date="2023-02" db="EMBL/GenBank/DDBJ databases">
        <title>Genome of toxic invasive species Heracleum sosnowskyi carries increased number of genes despite the absence of recent whole-genome duplications.</title>
        <authorList>
            <person name="Schelkunov M."/>
            <person name="Shtratnikova V."/>
            <person name="Makarenko M."/>
            <person name="Klepikova A."/>
            <person name="Omelchenko D."/>
            <person name="Novikova G."/>
            <person name="Obukhova E."/>
            <person name="Bogdanov V."/>
            <person name="Penin A."/>
            <person name="Logacheva M."/>
        </authorList>
    </citation>
    <scope>NUCLEOTIDE SEQUENCE</scope>
    <source>
        <strain evidence="13">Hsosn_3</strain>
        <tissue evidence="13">Leaf</tissue>
    </source>
</reference>
<reference evidence="13" key="2">
    <citation type="submission" date="2023-05" db="EMBL/GenBank/DDBJ databases">
        <authorList>
            <person name="Schelkunov M.I."/>
        </authorList>
    </citation>
    <scope>NUCLEOTIDE SEQUENCE</scope>
    <source>
        <strain evidence="13">Hsosn_3</strain>
        <tissue evidence="13">Leaf</tissue>
    </source>
</reference>
<dbReference type="Gene3D" id="2.60.40.2310">
    <property type="match status" value="1"/>
</dbReference>
<proteinExistence type="inferred from homology"/>
<dbReference type="AlphaFoldDB" id="A0AAD8II93"/>
<feature type="domain" description="Inhibitor I9" evidence="10">
    <location>
        <begin position="26"/>
        <end position="104"/>
    </location>
</feature>
<dbReference type="GO" id="GO:0006508">
    <property type="term" value="P:proteolysis"/>
    <property type="evidence" value="ECO:0007669"/>
    <property type="project" value="UniProtKB-KW"/>
</dbReference>
<keyword evidence="4 7" id="KW-0378">Hydrolase</keyword>
<evidence type="ECO:0000259" key="9">
    <source>
        <dbReference type="Pfam" id="PF00082"/>
    </source>
</evidence>
<dbReference type="Gene3D" id="3.50.30.30">
    <property type="match status" value="1"/>
</dbReference>
<dbReference type="GO" id="GO:0004252">
    <property type="term" value="F:serine-type endopeptidase activity"/>
    <property type="evidence" value="ECO:0007669"/>
    <property type="project" value="UniProtKB-UniRule"/>
</dbReference>
<dbReference type="InterPro" id="IPR010259">
    <property type="entry name" value="S8pro/Inhibitor_I9"/>
</dbReference>
<evidence type="ECO:0000256" key="1">
    <source>
        <dbReference type="ARBA" id="ARBA00011073"/>
    </source>
</evidence>
<dbReference type="Pfam" id="PF17766">
    <property type="entry name" value="fn3_6"/>
    <property type="match status" value="1"/>
</dbReference>
<dbReference type="PROSITE" id="PS00138">
    <property type="entry name" value="SUBTILASE_SER"/>
    <property type="match status" value="1"/>
</dbReference>
<evidence type="ECO:0000256" key="5">
    <source>
        <dbReference type="ARBA" id="ARBA00022825"/>
    </source>
</evidence>
<evidence type="ECO:0000256" key="3">
    <source>
        <dbReference type="ARBA" id="ARBA00022729"/>
    </source>
</evidence>
<evidence type="ECO:0000313" key="13">
    <source>
        <dbReference type="EMBL" id="KAK1384912.1"/>
    </source>
</evidence>
<dbReference type="InterPro" id="IPR036852">
    <property type="entry name" value="Peptidase_S8/S53_dom_sf"/>
</dbReference>
<comment type="similarity">
    <text evidence="1 7">Belongs to the peptidase S8 family.</text>
</comment>
<dbReference type="Gene3D" id="3.40.50.200">
    <property type="entry name" value="Peptidase S8/S53 domain"/>
    <property type="match status" value="1"/>
</dbReference>
<evidence type="ECO:0000256" key="4">
    <source>
        <dbReference type="ARBA" id="ARBA00022801"/>
    </source>
</evidence>
<feature type="active site" description="Charge relay system" evidence="6 7">
    <location>
        <position position="196"/>
    </location>
</feature>
<evidence type="ECO:0000259" key="11">
    <source>
        <dbReference type="Pfam" id="PF17766"/>
    </source>
</evidence>
<feature type="domain" description="Subtilisin-like protease fibronectin type-III" evidence="11">
    <location>
        <begin position="629"/>
        <end position="736"/>
    </location>
</feature>
<evidence type="ECO:0000313" key="12">
    <source>
        <dbReference type="EMBL" id="KAK1384911.1"/>
    </source>
</evidence>
<dbReference type="Pfam" id="PF05922">
    <property type="entry name" value="Inhibitor_I9"/>
    <property type="match status" value="1"/>
</dbReference>
<dbReference type="InterPro" id="IPR000209">
    <property type="entry name" value="Peptidase_S8/S53_dom"/>
</dbReference>
<dbReference type="Proteomes" id="UP001237642">
    <property type="component" value="Unassembled WGS sequence"/>
</dbReference>
<dbReference type="InterPro" id="IPR015500">
    <property type="entry name" value="Peptidase_S8_subtilisin-rel"/>
</dbReference>
<dbReference type="InterPro" id="IPR041469">
    <property type="entry name" value="Subtilisin-like_FN3"/>
</dbReference>
<evidence type="ECO:0000259" key="10">
    <source>
        <dbReference type="Pfam" id="PF05922"/>
    </source>
</evidence>
<dbReference type="CDD" id="cd04852">
    <property type="entry name" value="Peptidases_S8_3"/>
    <property type="match status" value="1"/>
</dbReference>
<dbReference type="PRINTS" id="PR00723">
    <property type="entry name" value="SUBTILISIN"/>
</dbReference>
<protein>
    <submittedName>
        <fullName evidence="13">Cucumisin</fullName>
    </submittedName>
</protein>
<dbReference type="SUPFAM" id="SSF52743">
    <property type="entry name" value="Subtilisin-like"/>
    <property type="match status" value="1"/>
</dbReference>
<dbReference type="EMBL" id="JAUIZM010000005">
    <property type="protein sequence ID" value="KAK1384911.1"/>
    <property type="molecule type" value="Genomic_DNA"/>
</dbReference>
<dbReference type="PROSITE" id="PS51892">
    <property type="entry name" value="SUBTILASE"/>
    <property type="match status" value="1"/>
</dbReference>
<evidence type="ECO:0000256" key="2">
    <source>
        <dbReference type="ARBA" id="ARBA00022670"/>
    </source>
</evidence>
<name>A0AAD8II93_9APIA</name>
<dbReference type="FunFam" id="3.30.70.80:FF:000002">
    <property type="entry name" value="Subtilisin-like protease SBT5.3"/>
    <property type="match status" value="1"/>
</dbReference>
<feature type="domain" description="Peptidase S8/S53" evidence="9">
    <location>
        <begin position="126"/>
        <end position="574"/>
    </location>
</feature>
<keyword evidence="2 7" id="KW-0645">Protease</keyword>
<dbReference type="PANTHER" id="PTHR10795">
    <property type="entry name" value="PROPROTEIN CONVERTASE SUBTILISIN/KEXIN"/>
    <property type="match status" value="1"/>
</dbReference>
<dbReference type="Gene3D" id="3.30.70.80">
    <property type="entry name" value="Peptidase S8 propeptide/proteinase inhibitor I9"/>
    <property type="match status" value="1"/>
</dbReference>
<dbReference type="EMBL" id="JAUIZM010000005">
    <property type="protein sequence ID" value="KAK1384912.1"/>
    <property type="molecule type" value="Genomic_DNA"/>
</dbReference>
<comment type="caution">
    <text evidence="13">The sequence shown here is derived from an EMBL/GenBank/DDBJ whole genome shotgun (WGS) entry which is preliminary data.</text>
</comment>
<dbReference type="FunFam" id="3.40.50.200:FF:000006">
    <property type="entry name" value="Subtilisin-like protease SBT1.5"/>
    <property type="match status" value="1"/>
</dbReference>
<evidence type="ECO:0000256" key="8">
    <source>
        <dbReference type="SAM" id="SignalP"/>
    </source>
</evidence>
<dbReference type="CDD" id="cd02120">
    <property type="entry name" value="PA_subtilisin_like"/>
    <property type="match status" value="1"/>
</dbReference>
<accession>A0AAD8II93</accession>
<dbReference type="Pfam" id="PF00082">
    <property type="entry name" value="Peptidase_S8"/>
    <property type="match status" value="1"/>
</dbReference>
<evidence type="ECO:0000313" key="14">
    <source>
        <dbReference type="Proteomes" id="UP001237642"/>
    </source>
</evidence>
<keyword evidence="5 7" id="KW-0720">Serine protease</keyword>
<feature type="active site" description="Charge relay system" evidence="6 7">
    <location>
        <position position="133"/>
    </location>
</feature>
<evidence type="ECO:0000256" key="7">
    <source>
        <dbReference type="PROSITE-ProRule" id="PRU01240"/>
    </source>
</evidence>
<keyword evidence="3 8" id="KW-0732">Signal</keyword>
<feature type="signal peptide" evidence="8">
    <location>
        <begin position="1"/>
        <end position="21"/>
    </location>
</feature>
<sequence>MAKSLFLSFLFLAALVLNAQAQERKVHIVYMGDLPQEDVSVASTHHAMLLSAHGSASVAKKTLVFSYGRSFNGFAAKLTDEEARRISGMKGVLSVFPSRTLKLHTTRSWDFVGLSKDKVGGPLEGDVIIGLLDTGIWPESESFSDTNLGSPPSKWKGTCQGPNFNCSNKIIGARYYNSENFYDVTDFKSPRDAEGHGTHTSSTAAGGEVEGASYLGLAEGTARGGAPGARIAMYKVCWSFGCSSADILKAFDDAIADGVDIISVSLGSDFPTDYFEDPIAIGSFHAMKNGILTSNSAGNSGPFPVSVANFAPWTLTVAASTIDRKFVAKAVLGNGQVFQGLSINSFDLNGTTYPLIWGGDAVNYTVGSNTLISSFCFEGAMNSEIVEGSMVFCETIGDGSGILLANGVGTIMADSYYSDFAFNYPLPATVISTEDGIKVLDYIRTTEAPIATILVSDTPDDVMAPIVVSFSSRGPSPISPDILKPDITAPGVDILAAWSPVAPPSIYYADTRSVNYNIISGTSMSCPHAAGAAAHVKAVHPDWSPAAIKSALMTTATIMDPRKQEDLEFAYGSGQINPVAAVEPGLVFDASEADYVNFLCKQGYNTTTLQLLTGDTSVCNSTTPGRGWDLNYPSFSLYVVDGDWIQGVFTRTVTNVGPPNSTYMSIVIPPGGTIDTPSGINVTIEPSVLSFTEVGETKSFTVTVTGPQISQQPIMSGAIFWFDFDGNHTVRTPVVVYNYLPGAPYNLDTDAESSSMPGKKKTFGGSSLYKKKATFGHK</sequence>
<dbReference type="InterPro" id="IPR034197">
    <property type="entry name" value="Peptidases_S8_3"/>
</dbReference>
<evidence type="ECO:0000256" key="6">
    <source>
        <dbReference type="PIRSR" id="PIRSR615500-1"/>
    </source>
</evidence>
<gene>
    <name evidence="12" type="ORF">POM88_022646</name>
    <name evidence="13" type="ORF">POM88_022647</name>
</gene>
<feature type="active site" description="Charge relay system" evidence="6 7">
    <location>
        <position position="523"/>
    </location>
</feature>
<dbReference type="InterPro" id="IPR037045">
    <property type="entry name" value="S8pro/Inhibitor_I9_sf"/>
</dbReference>
<feature type="chain" id="PRO_5042442256" evidence="8">
    <location>
        <begin position="22"/>
        <end position="778"/>
    </location>
</feature>
<dbReference type="InterPro" id="IPR045051">
    <property type="entry name" value="SBT"/>
</dbReference>
<dbReference type="InterPro" id="IPR023828">
    <property type="entry name" value="Peptidase_S8_Ser-AS"/>
</dbReference>
<organism evidence="13 14">
    <name type="scientific">Heracleum sosnowskyi</name>
    <dbReference type="NCBI Taxonomy" id="360622"/>
    <lineage>
        <taxon>Eukaryota</taxon>
        <taxon>Viridiplantae</taxon>
        <taxon>Streptophyta</taxon>
        <taxon>Embryophyta</taxon>
        <taxon>Tracheophyta</taxon>
        <taxon>Spermatophyta</taxon>
        <taxon>Magnoliopsida</taxon>
        <taxon>eudicotyledons</taxon>
        <taxon>Gunneridae</taxon>
        <taxon>Pentapetalae</taxon>
        <taxon>asterids</taxon>
        <taxon>campanulids</taxon>
        <taxon>Apiales</taxon>
        <taxon>Apiaceae</taxon>
        <taxon>Apioideae</taxon>
        <taxon>apioid superclade</taxon>
        <taxon>Tordylieae</taxon>
        <taxon>Tordyliinae</taxon>
        <taxon>Heracleum</taxon>
    </lineage>
</organism>
<keyword evidence="14" id="KW-1185">Reference proteome</keyword>